<sequence length="36" mass="4138">IYRLVSTGARRPASAWERNMTVVQDMSDGIETTLRR</sequence>
<comment type="caution">
    <text evidence="1">The sequence shown here is derived from an EMBL/GenBank/DDBJ whole genome shotgun (WGS) entry which is preliminary data.</text>
</comment>
<feature type="non-terminal residue" evidence="1">
    <location>
        <position position="1"/>
    </location>
</feature>
<dbReference type="EMBL" id="BARU01032733">
    <property type="protein sequence ID" value="GAH74315.1"/>
    <property type="molecule type" value="Genomic_DNA"/>
</dbReference>
<proteinExistence type="predicted"/>
<evidence type="ECO:0000313" key="1">
    <source>
        <dbReference type="EMBL" id="GAH74315.1"/>
    </source>
</evidence>
<accession>X1IYH5</accession>
<organism evidence="1">
    <name type="scientific">marine sediment metagenome</name>
    <dbReference type="NCBI Taxonomy" id="412755"/>
    <lineage>
        <taxon>unclassified sequences</taxon>
        <taxon>metagenomes</taxon>
        <taxon>ecological metagenomes</taxon>
    </lineage>
</organism>
<protein>
    <submittedName>
        <fullName evidence="1">Uncharacterized protein</fullName>
    </submittedName>
</protein>
<gene>
    <name evidence="1" type="ORF">S03H2_51584</name>
</gene>
<dbReference type="AlphaFoldDB" id="X1IYH5"/>
<reference evidence="1" key="1">
    <citation type="journal article" date="2014" name="Front. Microbiol.">
        <title>High frequency of phylogenetically diverse reductive dehalogenase-homologous genes in deep subseafloor sedimentary metagenomes.</title>
        <authorList>
            <person name="Kawai M."/>
            <person name="Futagami T."/>
            <person name="Toyoda A."/>
            <person name="Takaki Y."/>
            <person name="Nishi S."/>
            <person name="Hori S."/>
            <person name="Arai W."/>
            <person name="Tsubouchi T."/>
            <person name="Morono Y."/>
            <person name="Uchiyama I."/>
            <person name="Ito T."/>
            <person name="Fujiyama A."/>
            <person name="Inagaki F."/>
            <person name="Takami H."/>
        </authorList>
    </citation>
    <scope>NUCLEOTIDE SEQUENCE</scope>
    <source>
        <strain evidence="1">Expedition CK06-06</strain>
    </source>
</reference>
<name>X1IYH5_9ZZZZ</name>